<organism evidence="1">
    <name type="scientific">marine metagenome</name>
    <dbReference type="NCBI Taxonomy" id="408172"/>
    <lineage>
        <taxon>unclassified sequences</taxon>
        <taxon>metagenomes</taxon>
        <taxon>ecological metagenomes</taxon>
    </lineage>
</organism>
<sequence>MARRRIFSSIMWMLVIVSCETPPPTIELTMRAQRDGGVITITGATDLRDGALLGYELRHKDMNFDPETPIDMLFQEGRMTVSDGQYGVTVDIRNFEPGEIEVWVAFQMDFVNSETRQPNRIITQFGERGELLEGPNVTELGENGKRVEVTDYVIW</sequence>
<dbReference type="PROSITE" id="PS51257">
    <property type="entry name" value="PROKAR_LIPOPROTEIN"/>
    <property type="match status" value="1"/>
</dbReference>
<gene>
    <name evidence="1" type="ORF">METZ01_LOCUS63807</name>
</gene>
<reference evidence="1" key="1">
    <citation type="submission" date="2018-05" db="EMBL/GenBank/DDBJ databases">
        <authorList>
            <person name="Lanie J.A."/>
            <person name="Ng W.-L."/>
            <person name="Kazmierczak K.M."/>
            <person name="Andrzejewski T.M."/>
            <person name="Davidsen T.M."/>
            <person name="Wayne K.J."/>
            <person name="Tettelin H."/>
            <person name="Glass J.I."/>
            <person name="Rusch D."/>
            <person name="Podicherti R."/>
            <person name="Tsui H.-C.T."/>
            <person name="Winkler M.E."/>
        </authorList>
    </citation>
    <scope>NUCLEOTIDE SEQUENCE</scope>
</reference>
<proteinExistence type="predicted"/>
<accession>A0A381TAT7</accession>
<evidence type="ECO:0000313" key="1">
    <source>
        <dbReference type="EMBL" id="SVA10953.1"/>
    </source>
</evidence>
<name>A0A381TAT7_9ZZZZ</name>
<dbReference type="AlphaFoldDB" id="A0A381TAT7"/>
<protein>
    <submittedName>
        <fullName evidence="1">Uncharacterized protein</fullName>
    </submittedName>
</protein>
<dbReference type="EMBL" id="UINC01003996">
    <property type="protein sequence ID" value="SVA10953.1"/>
    <property type="molecule type" value="Genomic_DNA"/>
</dbReference>